<proteinExistence type="inferred from homology"/>
<reference evidence="8" key="1">
    <citation type="submission" date="2025-08" db="UniProtKB">
        <authorList>
            <consortium name="Ensembl"/>
        </authorList>
    </citation>
    <scope>IDENTIFICATION</scope>
</reference>
<evidence type="ECO:0000256" key="2">
    <source>
        <dbReference type="ARBA" id="ARBA00006250"/>
    </source>
</evidence>
<evidence type="ECO:0000256" key="4">
    <source>
        <dbReference type="ARBA" id="ARBA00022837"/>
    </source>
</evidence>
<evidence type="ECO:0000256" key="1">
    <source>
        <dbReference type="ARBA" id="ARBA00004613"/>
    </source>
</evidence>
<dbReference type="Ensembl" id="ENSNNAT00000029221.1">
    <property type="protein sequence ID" value="ENSNNAP00000027895.1"/>
    <property type="gene ID" value="ENSNNAG00000018003.1"/>
</dbReference>
<accession>A0A8C6YFM5</accession>
<dbReference type="Pfam" id="PF00059">
    <property type="entry name" value="Lectin_C"/>
    <property type="match status" value="1"/>
</dbReference>
<dbReference type="InterPro" id="IPR016186">
    <property type="entry name" value="C-type_lectin-like/link_sf"/>
</dbReference>
<dbReference type="InterPro" id="IPR050111">
    <property type="entry name" value="C-type_lectin/snaclec_domain"/>
</dbReference>
<evidence type="ECO:0000256" key="5">
    <source>
        <dbReference type="ARBA" id="ARBA00023157"/>
    </source>
</evidence>
<reference evidence="8" key="2">
    <citation type="submission" date="2025-09" db="UniProtKB">
        <authorList>
            <consortium name="Ensembl"/>
        </authorList>
    </citation>
    <scope>IDENTIFICATION</scope>
</reference>
<keyword evidence="3" id="KW-0964">Secreted</keyword>
<dbReference type="InterPro" id="IPR001304">
    <property type="entry name" value="C-type_lectin-like"/>
</dbReference>
<dbReference type="OMA" id="ETECATF"/>
<comment type="similarity">
    <text evidence="2">Belongs to the true venom lectin family.</text>
</comment>
<keyword evidence="9" id="KW-1185">Reference proteome</keyword>
<dbReference type="Proteomes" id="UP000694559">
    <property type="component" value="Unplaced"/>
</dbReference>
<dbReference type="AlphaFoldDB" id="A0A8C6YFM5"/>
<feature type="domain" description="C-type lectin" evidence="7">
    <location>
        <begin position="39"/>
        <end position="99"/>
    </location>
</feature>
<dbReference type="SUPFAM" id="SSF56436">
    <property type="entry name" value="C-type lectin-like"/>
    <property type="match status" value="1"/>
</dbReference>
<dbReference type="Gene3D" id="3.10.100.10">
    <property type="entry name" value="Mannose-Binding Protein A, subunit A"/>
    <property type="match status" value="1"/>
</dbReference>
<keyword evidence="4" id="KW-0106">Calcium</keyword>
<name>A0A8C6YFM5_NAJNA</name>
<dbReference type="GeneTree" id="ENSGT01030000234937"/>
<evidence type="ECO:0000313" key="8">
    <source>
        <dbReference type="Ensembl" id="ENSNNAP00000027895.1"/>
    </source>
</evidence>
<dbReference type="InterPro" id="IPR016187">
    <property type="entry name" value="CTDL_fold"/>
</dbReference>
<organism evidence="8 9">
    <name type="scientific">Naja naja</name>
    <name type="common">Indian cobra</name>
    <dbReference type="NCBI Taxonomy" id="35670"/>
    <lineage>
        <taxon>Eukaryota</taxon>
        <taxon>Metazoa</taxon>
        <taxon>Chordata</taxon>
        <taxon>Craniata</taxon>
        <taxon>Vertebrata</taxon>
        <taxon>Euteleostomi</taxon>
        <taxon>Lepidosauria</taxon>
        <taxon>Squamata</taxon>
        <taxon>Bifurcata</taxon>
        <taxon>Unidentata</taxon>
        <taxon>Episquamata</taxon>
        <taxon>Toxicofera</taxon>
        <taxon>Serpentes</taxon>
        <taxon>Colubroidea</taxon>
        <taxon>Elapidae</taxon>
        <taxon>Elapinae</taxon>
        <taxon>Naja</taxon>
    </lineage>
</organism>
<dbReference type="OrthoDB" id="9029022at2759"/>
<keyword evidence="6" id="KW-0732">Signal</keyword>
<comment type="subcellular location">
    <subcellularLocation>
        <location evidence="1">Secreted</location>
    </subcellularLocation>
</comment>
<evidence type="ECO:0000256" key="6">
    <source>
        <dbReference type="SAM" id="SignalP"/>
    </source>
</evidence>
<evidence type="ECO:0000259" key="7">
    <source>
        <dbReference type="PROSITE" id="PS50041"/>
    </source>
</evidence>
<keyword evidence="5" id="KW-1015">Disulfide bond</keyword>
<sequence length="107" mass="12183">WSLLSGSFVLLLLTLLLEGTLSPVTCLSRVSCPNKWFLFEENCYGFFETKLSWNDAETECTSFGNKAHLATILNKREMDTISSSLLTNYVESFRVWIGMYKIRGGKI</sequence>
<feature type="signal peptide" evidence="6">
    <location>
        <begin position="1"/>
        <end position="19"/>
    </location>
</feature>
<protein>
    <recommendedName>
        <fullName evidence="7">C-type lectin domain-containing protein</fullName>
    </recommendedName>
</protein>
<evidence type="ECO:0000256" key="3">
    <source>
        <dbReference type="ARBA" id="ARBA00022525"/>
    </source>
</evidence>
<dbReference type="PANTHER" id="PTHR22803">
    <property type="entry name" value="MANNOSE, PHOSPHOLIPASE, LECTIN RECEPTOR RELATED"/>
    <property type="match status" value="1"/>
</dbReference>
<dbReference type="PROSITE" id="PS50041">
    <property type="entry name" value="C_TYPE_LECTIN_2"/>
    <property type="match status" value="1"/>
</dbReference>
<evidence type="ECO:0000313" key="9">
    <source>
        <dbReference type="Proteomes" id="UP000694559"/>
    </source>
</evidence>
<dbReference type="GO" id="GO:0005576">
    <property type="term" value="C:extracellular region"/>
    <property type="evidence" value="ECO:0007669"/>
    <property type="project" value="UniProtKB-SubCell"/>
</dbReference>
<feature type="chain" id="PRO_5034795950" description="C-type lectin domain-containing protein" evidence="6">
    <location>
        <begin position="20"/>
        <end position="107"/>
    </location>
</feature>